<accession>A0A0E9RXE2</accession>
<dbReference type="AlphaFoldDB" id="A0A0E9RXE2"/>
<evidence type="ECO:0000256" key="1">
    <source>
        <dbReference type="SAM" id="Phobius"/>
    </source>
</evidence>
<feature type="transmembrane region" description="Helical" evidence="1">
    <location>
        <begin position="12"/>
        <end position="35"/>
    </location>
</feature>
<protein>
    <submittedName>
        <fullName evidence="2">Uncharacterized protein</fullName>
    </submittedName>
</protein>
<organism evidence="2">
    <name type="scientific">Anguilla anguilla</name>
    <name type="common">European freshwater eel</name>
    <name type="synonym">Muraena anguilla</name>
    <dbReference type="NCBI Taxonomy" id="7936"/>
    <lineage>
        <taxon>Eukaryota</taxon>
        <taxon>Metazoa</taxon>
        <taxon>Chordata</taxon>
        <taxon>Craniata</taxon>
        <taxon>Vertebrata</taxon>
        <taxon>Euteleostomi</taxon>
        <taxon>Actinopterygii</taxon>
        <taxon>Neopterygii</taxon>
        <taxon>Teleostei</taxon>
        <taxon>Anguilliformes</taxon>
        <taxon>Anguillidae</taxon>
        <taxon>Anguilla</taxon>
    </lineage>
</organism>
<evidence type="ECO:0000313" key="2">
    <source>
        <dbReference type="EMBL" id="JAH33050.1"/>
    </source>
</evidence>
<keyword evidence="1" id="KW-0472">Membrane</keyword>
<keyword evidence="1" id="KW-0812">Transmembrane</keyword>
<name>A0A0E9RXE2_ANGAN</name>
<dbReference type="EMBL" id="GBXM01075527">
    <property type="protein sequence ID" value="JAH33050.1"/>
    <property type="molecule type" value="Transcribed_RNA"/>
</dbReference>
<proteinExistence type="predicted"/>
<reference evidence="2" key="2">
    <citation type="journal article" date="2015" name="Fish Shellfish Immunol.">
        <title>Early steps in the European eel (Anguilla anguilla)-Vibrio vulnificus interaction in the gills: Role of the RtxA13 toxin.</title>
        <authorList>
            <person name="Callol A."/>
            <person name="Pajuelo D."/>
            <person name="Ebbesson L."/>
            <person name="Teles M."/>
            <person name="MacKenzie S."/>
            <person name="Amaro C."/>
        </authorList>
    </citation>
    <scope>NUCLEOTIDE SEQUENCE</scope>
</reference>
<keyword evidence="1" id="KW-1133">Transmembrane helix</keyword>
<sequence length="44" mass="4952">MRCYIYFSGVTNFLNLVFLLMGSFFFVPVGGRVCFSTSLFGKAN</sequence>
<reference evidence="2" key="1">
    <citation type="submission" date="2014-11" db="EMBL/GenBank/DDBJ databases">
        <authorList>
            <person name="Amaro Gonzalez C."/>
        </authorList>
    </citation>
    <scope>NUCLEOTIDE SEQUENCE</scope>
</reference>